<sequence length="108" mass="12431">MYTFLLWDTERYDSVMSVNNYDGNEQLFTSLNNGTFPILSALTNCDEEFYAGSEMLSALKEEFNTLKEQLKDTQSIDYIHKIIKLIDKAIYENLSIVITPFIANSPND</sequence>
<dbReference type="RefSeq" id="WP_053908785.1">
    <property type="nucleotide sequence ID" value="NZ_CAWMUS010000022.1"/>
</dbReference>
<keyword evidence="2" id="KW-1185">Reference proteome</keyword>
<proteinExistence type="predicted"/>
<evidence type="ECO:0000313" key="2">
    <source>
        <dbReference type="Proteomes" id="UP000053226"/>
    </source>
</evidence>
<accession>A0A0N0Z7P8</accession>
<comment type="caution">
    <text evidence="1">The sequence shown here is derived from an EMBL/GenBank/DDBJ whole genome shotgun (WGS) entry which is preliminary data.</text>
</comment>
<reference evidence="1 2" key="1">
    <citation type="submission" date="2015-07" db="EMBL/GenBank/DDBJ databases">
        <title>ATOL: Assembling a taxonomically balanced genome-scale reconstruction of the evolutionary history of the Enterobacteriaceae.</title>
        <authorList>
            <person name="Plunkett G.III."/>
            <person name="Neeno-Eckwall E.C."/>
            <person name="Glasner J.D."/>
            <person name="Perna N.T."/>
        </authorList>
    </citation>
    <scope>NUCLEOTIDE SEQUENCE [LARGE SCALE GENOMIC DNA]</scope>
    <source>
        <strain evidence="1 2">ATCC 35017</strain>
    </source>
</reference>
<name>A0A0N0Z7P8_9GAMM</name>
<dbReference type="OrthoDB" id="6471317at2"/>
<organism evidence="1 2">
    <name type="scientific">Moellerella wisconsensis ATCC 35017</name>
    <dbReference type="NCBI Taxonomy" id="1354267"/>
    <lineage>
        <taxon>Bacteria</taxon>
        <taxon>Pseudomonadati</taxon>
        <taxon>Pseudomonadota</taxon>
        <taxon>Gammaproteobacteria</taxon>
        <taxon>Enterobacterales</taxon>
        <taxon>Morganellaceae</taxon>
        <taxon>Moellerella</taxon>
    </lineage>
</organism>
<gene>
    <name evidence="1" type="ORF">M992_2386</name>
</gene>
<dbReference type="EMBL" id="LGAA01000022">
    <property type="protein sequence ID" value="KPD02379.1"/>
    <property type="molecule type" value="Genomic_DNA"/>
</dbReference>
<protein>
    <submittedName>
        <fullName evidence="1">Uncharacterized protein</fullName>
    </submittedName>
</protein>
<dbReference type="Proteomes" id="UP000053226">
    <property type="component" value="Unassembled WGS sequence"/>
</dbReference>
<evidence type="ECO:0000313" key="1">
    <source>
        <dbReference type="EMBL" id="KPD02379.1"/>
    </source>
</evidence>
<dbReference type="AlphaFoldDB" id="A0A0N0Z7P8"/>